<dbReference type="InterPro" id="IPR013780">
    <property type="entry name" value="Glyco_hydro_b"/>
</dbReference>
<dbReference type="InterPro" id="IPR054174">
    <property type="entry name" value="Alpha-amylase-like_C"/>
</dbReference>
<dbReference type="Pfam" id="PF22026">
    <property type="entry name" value="Alpha-amylase_C_2"/>
    <property type="match status" value="1"/>
</dbReference>
<dbReference type="GO" id="GO:0016798">
    <property type="term" value="F:hydrolase activity, acting on glycosyl bonds"/>
    <property type="evidence" value="ECO:0007669"/>
    <property type="project" value="UniProtKB-KW"/>
</dbReference>
<dbReference type="SMART" id="SM00642">
    <property type="entry name" value="Aamy"/>
    <property type="match status" value="1"/>
</dbReference>
<dbReference type="EMBL" id="AB775769">
    <property type="protein sequence ID" value="BAN63122.1"/>
    <property type="molecule type" value="Genomic_DNA"/>
</dbReference>
<evidence type="ECO:0000313" key="4">
    <source>
        <dbReference type="EMBL" id="BAN63122.1"/>
    </source>
</evidence>
<dbReference type="InterPro" id="IPR017853">
    <property type="entry name" value="GH"/>
</dbReference>
<accession>S6BGD1</accession>
<protein>
    <submittedName>
        <fullName evidence="4">Alpha-amylase</fullName>
    </submittedName>
</protein>
<dbReference type="Pfam" id="PF00128">
    <property type="entry name" value="Alpha-amylase"/>
    <property type="match status" value="1"/>
</dbReference>
<dbReference type="Gene3D" id="3.90.400.10">
    <property type="entry name" value="Oligo-1,6-glucosidase, Domain 2"/>
    <property type="match status" value="1"/>
</dbReference>
<keyword evidence="2" id="KW-0732">Signal</keyword>
<dbReference type="InterPro" id="IPR013783">
    <property type="entry name" value="Ig-like_fold"/>
</dbReference>
<dbReference type="SMR" id="S6BGD1"/>
<feature type="domain" description="Glycosyl hydrolase family 13 catalytic" evidence="3">
    <location>
        <begin position="363"/>
        <end position="722"/>
    </location>
</feature>
<dbReference type="GO" id="GO:0030246">
    <property type="term" value="F:carbohydrate binding"/>
    <property type="evidence" value="ECO:0007669"/>
    <property type="project" value="InterPro"/>
</dbReference>
<name>S6BGD1_9BACI</name>
<dbReference type="GO" id="GO:0005975">
    <property type="term" value="P:carbohydrate metabolic process"/>
    <property type="evidence" value="ECO:0007669"/>
    <property type="project" value="InterPro"/>
</dbReference>
<organism evidence="4">
    <name type="scientific">Bacillus sp. AAH-31</name>
    <dbReference type="NCBI Taxonomy" id="1280280"/>
    <lineage>
        <taxon>Bacteria</taxon>
        <taxon>Bacillati</taxon>
        <taxon>Bacillota</taxon>
        <taxon>Bacilli</taxon>
        <taxon>Bacillales</taxon>
        <taxon>Bacillaceae</taxon>
        <taxon>Bacillus</taxon>
    </lineage>
</organism>
<dbReference type="Gene3D" id="2.60.40.10">
    <property type="entry name" value="Immunoglobulins"/>
    <property type="match status" value="1"/>
</dbReference>
<feature type="signal peptide" evidence="2">
    <location>
        <begin position="1"/>
        <end position="23"/>
    </location>
</feature>
<dbReference type="SUPFAM" id="SSF51011">
    <property type="entry name" value="Glycosyl hydrolase domain"/>
    <property type="match status" value="1"/>
</dbReference>
<evidence type="ECO:0000256" key="1">
    <source>
        <dbReference type="ARBA" id="ARBA00023295"/>
    </source>
</evidence>
<dbReference type="AlphaFoldDB" id="S6BGD1"/>
<sequence length="821" mass="94455">MKKYLSIILSLSFVLSFFVVPFAQNTEAQDYENIVLRGSLAPLDWSSNNHPLTKDESDGTWKSNPIPLPGGQRLEFKYVMDGQWLPGENLVFDIPQTGNYIFIFHPDNQRKVDVILVEADGKVTLLLTVPDNTPSRIVPTIGSSLNNFNYSVTKLSKVESAENQWQIELSGEPGQEFSYLYALGDEQYVEDRDAPRTATFLEDHLVIEDVVESWKAVPIAKNVSHNFNHEPFIPGSQDDVNITVHVDHYGTVDSGAIYFTTDGSSPLGKRGDAANGNVVPLQVTSSSENSDGTIRSVLTGTIPKQPDYTPVKYRIDVWDSQSNDDHSQFADNNSLVPEQATEFAYYVEEFKSPDWAKDAVIYHIFVDRFKDGDPSNNEPVDESLPYAERLKGWMGGDLEGVKQKLDYLEELGVNVIWLSPVFEGPYSHGYHPTDFKQVDPRFGDKELLQSLIEEAHQRDMKVIYDFVPNHSSNRHPFFQDAFNRGKDSPYYYWYTFTNWPYEYKTFYGIDELPQLNNDYPETREYMLYDVVPFWLLELDFDGFRLDYAKGPSYSFWVDFRHAVKKMKPDAFIFGEIWDNRDKINSYAGKLDGALDFPLQSALVDTFAYNHPMSRVANTIRDNLNTYHPEYMMVTFLDNHDLPRFLFQSRGDSAKLKLAATAQFTLPGIPAIYYGTEIGLSQSEDHNQYTDWRDRWFREMMPWDEKQQDLKLKAYYKQLIDLRHREEAFKTGEYNELYVDQDLFVFERKHKNKHFIVIINKGNTTQEVAIDELLNLRRTNGISLQDALNKGKVIKANRQGELKVKSSPASATILRVLGNINK</sequence>
<dbReference type="Gene3D" id="2.60.40.1180">
    <property type="entry name" value="Golgi alpha-mannosidase II"/>
    <property type="match status" value="1"/>
</dbReference>
<dbReference type="SUPFAM" id="SSF51445">
    <property type="entry name" value="(Trans)glycosidases"/>
    <property type="match status" value="1"/>
</dbReference>
<dbReference type="SUPFAM" id="SSF49452">
    <property type="entry name" value="Starch-binding domain-like"/>
    <property type="match status" value="1"/>
</dbReference>
<evidence type="ECO:0000256" key="2">
    <source>
        <dbReference type="SAM" id="SignalP"/>
    </source>
</evidence>
<gene>
    <name evidence="4" type="primary">AmyL</name>
</gene>
<dbReference type="CDD" id="cd11338">
    <property type="entry name" value="AmyAc_CMD"/>
    <property type="match status" value="1"/>
</dbReference>
<dbReference type="InterPro" id="IPR013784">
    <property type="entry name" value="Carb-bd-like_fold"/>
</dbReference>
<feature type="chain" id="PRO_5038977998" evidence="2">
    <location>
        <begin position="24"/>
        <end position="821"/>
    </location>
</feature>
<dbReference type="InterPro" id="IPR006047">
    <property type="entry name" value="GH13_cat_dom"/>
</dbReference>
<keyword evidence="1" id="KW-0326">Glycosidase</keyword>
<proteinExistence type="predicted"/>
<keyword evidence="1" id="KW-0378">Hydrolase</keyword>
<reference evidence="4" key="1">
    <citation type="journal article" date="2013" name="Biosci. Biotechnol. Biochem.">
        <title>A Thermophilic Alkalophilic ?-Amylase from Bacillus sp. AAH-31 Shows a Novel Domain Organization among Glycoside Hydrolase Family 13 Enzymes.</title>
        <authorList>
            <person name="Saburi W."/>
            <person name="Morimoto N."/>
            <person name="Mukai A."/>
            <person name="Kim D.H."/>
            <person name="Takehana T."/>
            <person name="Koike S."/>
            <person name="Matsui H."/>
            <person name="Mori H."/>
        </authorList>
    </citation>
    <scope>NUCLEOTIDE SEQUENCE</scope>
    <source>
        <strain evidence="4">AAH-31</strain>
    </source>
</reference>
<evidence type="ECO:0000259" key="3">
    <source>
        <dbReference type="SMART" id="SM00642"/>
    </source>
</evidence>
<dbReference type="PANTHER" id="PTHR10357">
    <property type="entry name" value="ALPHA-AMYLASE FAMILY MEMBER"/>
    <property type="match status" value="1"/>
</dbReference>
<dbReference type="Gene3D" id="3.20.20.80">
    <property type="entry name" value="Glycosidases"/>
    <property type="match status" value="1"/>
</dbReference>
<dbReference type="InterPro" id="IPR045857">
    <property type="entry name" value="O16G_dom_2"/>
</dbReference>